<evidence type="ECO:0000256" key="4">
    <source>
        <dbReference type="PROSITE-ProRule" id="PRU00433"/>
    </source>
</evidence>
<feature type="signal peptide" evidence="5">
    <location>
        <begin position="1"/>
        <end position="44"/>
    </location>
</feature>
<dbReference type="InterPro" id="IPR009056">
    <property type="entry name" value="Cyt_c-like_dom"/>
</dbReference>
<accession>A0A060UMU5</accession>
<proteinExistence type="predicted"/>
<dbReference type="EMBL" id="LT841305">
    <property type="protein sequence ID" value="SMH66397.1"/>
    <property type="molecule type" value="Genomic_DNA"/>
</dbReference>
<dbReference type="EMBL" id="CCCS020000023">
    <property type="protein sequence ID" value="CDQ09790.1"/>
    <property type="molecule type" value="Genomic_DNA"/>
</dbReference>
<keyword evidence="1 4" id="KW-0349">Heme</keyword>
<name>A0A060UMU5_9PROT</name>
<organism evidence="7">
    <name type="scientific">Acidithiobacillus ferrivorans</name>
    <dbReference type="NCBI Taxonomy" id="160808"/>
    <lineage>
        <taxon>Bacteria</taxon>
        <taxon>Pseudomonadati</taxon>
        <taxon>Pseudomonadota</taxon>
        <taxon>Acidithiobacillia</taxon>
        <taxon>Acidithiobacillales</taxon>
        <taxon>Acidithiobacillaceae</taxon>
        <taxon>Acidithiobacillus</taxon>
    </lineage>
</organism>
<dbReference type="InterPro" id="IPR036909">
    <property type="entry name" value="Cyt_c-like_dom_sf"/>
</dbReference>
<protein>
    <recommendedName>
        <fullName evidence="6">Cytochrome c domain-containing protein</fullName>
    </recommendedName>
</protein>
<dbReference type="Pfam" id="PF21342">
    <property type="entry name" value="SoxA-TsdA_cyt-c"/>
    <property type="match status" value="1"/>
</dbReference>
<evidence type="ECO:0000256" key="5">
    <source>
        <dbReference type="SAM" id="SignalP"/>
    </source>
</evidence>
<reference evidence="7" key="2">
    <citation type="submission" date="2014-07" db="EMBL/GenBank/DDBJ databases">
        <title>Initial genome analysis of the psychrotolerant acidophile Acidithiobacillus ferrivorans CF27: insights into iron and sulfur oxidation pathways and into biofilm formation.</title>
        <authorList>
            <person name="Talla E."/>
            <person name="Hedrich S."/>
            <person name="Mangenot S."/>
            <person name="Ji B."/>
            <person name="Johnson D.B."/>
            <person name="Barbe V."/>
            <person name="Bonnefoy V."/>
        </authorList>
    </citation>
    <scope>NUCLEOTIDE SEQUENCE [LARGE SCALE GENOMIC DNA]</scope>
    <source>
        <strain evidence="7">CF27</strain>
    </source>
</reference>
<evidence type="ECO:0000259" key="6">
    <source>
        <dbReference type="PROSITE" id="PS51007"/>
    </source>
</evidence>
<keyword evidence="2 4" id="KW-0479">Metal-binding</keyword>
<keyword evidence="9" id="KW-1185">Reference proteome</keyword>
<feature type="chain" id="PRO_5001593376" description="Cytochrome c domain-containing protein" evidence="5">
    <location>
        <begin position="45"/>
        <end position="162"/>
    </location>
</feature>
<reference evidence="7" key="1">
    <citation type="submission" date="2014-03" db="EMBL/GenBank/DDBJ databases">
        <authorList>
            <person name="Genoscope - CEA"/>
        </authorList>
    </citation>
    <scope>NUCLEOTIDE SEQUENCE [LARGE SCALE GENOMIC DNA]</scope>
    <source>
        <strain evidence="7">CF27</strain>
    </source>
</reference>
<dbReference type="GO" id="GO:0020037">
    <property type="term" value="F:heme binding"/>
    <property type="evidence" value="ECO:0007669"/>
    <property type="project" value="InterPro"/>
</dbReference>
<evidence type="ECO:0000313" key="8">
    <source>
        <dbReference type="EMBL" id="SMH66397.1"/>
    </source>
</evidence>
<evidence type="ECO:0000313" key="7">
    <source>
        <dbReference type="EMBL" id="CDQ09790.1"/>
    </source>
</evidence>
<dbReference type="Proteomes" id="UP000193925">
    <property type="component" value="Chromosome AFERRI"/>
</dbReference>
<keyword evidence="5" id="KW-0732">Signal</keyword>
<dbReference type="GO" id="GO:0046872">
    <property type="term" value="F:metal ion binding"/>
    <property type="evidence" value="ECO:0007669"/>
    <property type="project" value="UniProtKB-KW"/>
</dbReference>
<dbReference type="PROSITE" id="PS51007">
    <property type="entry name" value="CYTC"/>
    <property type="match status" value="1"/>
</dbReference>
<gene>
    <name evidence="8" type="ORF">AFERRI_30129</name>
    <name evidence="7" type="ORF">AFERRI_30436</name>
</gene>
<dbReference type="GO" id="GO:0009055">
    <property type="term" value="F:electron transfer activity"/>
    <property type="evidence" value="ECO:0007669"/>
    <property type="project" value="InterPro"/>
</dbReference>
<dbReference type="AlphaFoldDB" id="A0A060UMU5"/>
<keyword evidence="3 4" id="KW-0408">Iron</keyword>
<sequence>MLASYPALAQAPGTPRNVMTLQKISCTAVAMAVCALAFTAPALAAEQPMQAAIHEGDQLFAAASLGTKGNSCMTCHRGAGRVEGMLPNGKKIPSLLGAAATFPKYNKRAGKVITLEMQVNSCIANGLGGMPLSSSGPKMVALVSYLTSLSQGKPVNIQGVKE</sequence>
<feature type="domain" description="Cytochrome c" evidence="6">
    <location>
        <begin position="51"/>
        <end position="150"/>
    </location>
</feature>
<reference evidence="8 9" key="3">
    <citation type="submission" date="2017-03" db="EMBL/GenBank/DDBJ databases">
        <authorList>
            <person name="Regsiter A."/>
            <person name="William W."/>
        </authorList>
    </citation>
    <scope>NUCLEOTIDE SEQUENCE [LARGE SCALE GENOMIC DNA]</scope>
    <source>
        <strain evidence="8">PRJEB5721</strain>
    </source>
</reference>
<evidence type="ECO:0000256" key="2">
    <source>
        <dbReference type="ARBA" id="ARBA00022723"/>
    </source>
</evidence>
<evidence type="ECO:0000256" key="1">
    <source>
        <dbReference type="ARBA" id="ARBA00022617"/>
    </source>
</evidence>
<evidence type="ECO:0000313" key="9">
    <source>
        <dbReference type="Proteomes" id="UP000193925"/>
    </source>
</evidence>
<evidence type="ECO:0000256" key="3">
    <source>
        <dbReference type="ARBA" id="ARBA00023004"/>
    </source>
</evidence>
<dbReference type="Gene3D" id="1.10.760.10">
    <property type="entry name" value="Cytochrome c-like domain"/>
    <property type="match status" value="1"/>
</dbReference>
<dbReference type="SUPFAM" id="SSF46626">
    <property type="entry name" value="Cytochrome c"/>
    <property type="match status" value="1"/>
</dbReference>